<reference evidence="5" key="1">
    <citation type="journal article" date="2023" name="Mol. Biol. Evol.">
        <title>Third-Generation Sequencing Reveals the Adaptive Role of the Epigenome in Three Deep-Sea Polychaetes.</title>
        <authorList>
            <person name="Perez M."/>
            <person name="Aroh O."/>
            <person name="Sun Y."/>
            <person name="Lan Y."/>
            <person name="Juniper S.K."/>
            <person name="Young C.R."/>
            <person name="Angers B."/>
            <person name="Qian P.Y."/>
        </authorList>
    </citation>
    <scope>NUCLEOTIDE SEQUENCE</scope>
    <source>
        <strain evidence="5">P08H-3</strain>
    </source>
</reference>
<dbReference type="PROSITE" id="PS01036">
    <property type="entry name" value="HSP70_3"/>
    <property type="match status" value="1"/>
</dbReference>
<protein>
    <recommendedName>
        <fullName evidence="7">Heat shock protein 70</fullName>
    </recommendedName>
</protein>
<keyword evidence="6" id="KW-1185">Reference proteome</keyword>
<dbReference type="FunFam" id="3.30.30.30:FF:000001">
    <property type="entry name" value="heat shock 70 kDa protein-like"/>
    <property type="match status" value="1"/>
</dbReference>
<gene>
    <name evidence="5" type="ORF">LSH36_353g10035</name>
</gene>
<dbReference type="InterPro" id="IPR029047">
    <property type="entry name" value="HSP70_peptide-bd_sf"/>
</dbReference>
<dbReference type="PROSITE" id="PS00329">
    <property type="entry name" value="HSP70_2"/>
    <property type="match status" value="1"/>
</dbReference>
<evidence type="ECO:0000256" key="1">
    <source>
        <dbReference type="ARBA" id="ARBA00007381"/>
    </source>
</evidence>
<dbReference type="FunFam" id="3.30.420.40:FF:000004">
    <property type="entry name" value="Molecular chaperone DnaK"/>
    <property type="match status" value="1"/>
</dbReference>
<dbReference type="Gene3D" id="1.20.1270.10">
    <property type="match status" value="1"/>
</dbReference>
<dbReference type="GO" id="GO:0140662">
    <property type="term" value="F:ATP-dependent protein folding chaperone"/>
    <property type="evidence" value="ECO:0007669"/>
    <property type="project" value="InterPro"/>
</dbReference>
<dbReference type="Gene3D" id="3.30.420.40">
    <property type="match status" value="2"/>
</dbReference>
<dbReference type="SUPFAM" id="SSF100934">
    <property type="entry name" value="Heat shock protein 70kD (HSP70), C-terminal subdomain"/>
    <property type="match status" value="1"/>
</dbReference>
<dbReference type="Gene3D" id="3.90.640.10">
    <property type="entry name" value="Actin, Chain A, domain 4"/>
    <property type="match status" value="1"/>
</dbReference>
<dbReference type="SUPFAM" id="SSF53067">
    <property type="entry name" value="Actin-like ATPase domain"/>
    <property type="match status" value="2"/>
</dbReference>
<evidence type="ECO:0000256" key="3">
    <source>
        <dbReference type="ARBA" id="ARBA00022840"/>
    </source>
</evidence>
<sequence>MHRSPPTLTPELWNVHDITLKNGSLTNNVCEGWNNAFAKLIRRANPTIWRAIDGLRKHQAMAASTSVIVSDKFHAISGKNGLSWNPRIGVQGLTVLYRISCYRELRIYNFAPTKIDPSHAEIKPVHKICDALILVTFQMDDNEAPAVGIDLGTTYSCVAVYEDERVKIIPNETGYRITPSCVSFTPDRFIVGDNAKYRVTLHPKDTVYEVKRLIGRSFDDPSVARDTTFWPFEVFDDNNKPQIAVYPKGENDRQTFTPEEISAKVLQKMKSIAEVFLGKIVKKAVVTVPAYFNMNQREATKRAAQIAGLDVLRIINEPEAAALAYNFDKKSDKERNVLVFDLGGGTFDVSVLTQEGGITEVRAKCGDTKLGGCDFDNAMVEESLEWFNDKNQIRNRVTNDNTTRPYHRLRRACEFAKCTLSQDDSAIIRIEQFHDGENFYKSITRTEFNEMNAENFQKTIGIVRRALQDAKLTKEDIDEVILVGGSTRIPKIQEMLQKFFSGKSLNKTINPDEAVAYGAAIQAAMLDGNISDRLADVHLMDITPLSLGISIKGECTFVKDNQHLGEFTVTDIPPAPAGVGKVNVTFEMDSDGILDVIAVNKQTGNEQFITIRNPIGSLSNEDVERIIRDAANKQDEDKKERDRILARNNLESYAHWIVVMIKECTESIKQIVADKQQEQIKKRCDEVLCWLNKEQNATKLEYEYKNERIVAICSKLPEKYRNPGTLPPELRGKYPVTADHISTRSYHSINPDLD</sequence>
<dbReference type="Proteomes" id="UP001208570">
    <property type="component" value="Unassembled WGS sequence"/>
</dbReference>
<evidence type="ECO:0000313" key="5">
    <source>
        <dbReference type="EMBL" id="KAK2151748.1"/>
    </source>
</evidence>
<dbReference type="InterPro" id="IPR013126">
    <property type="entry name" value="Hsp_70_fam"/>
</dbReference>
<dbReference type="CDD" id="cd24028">
    <property type="entry name" value="ASKHA_NBD_HSP70_HSPA1-like"/>
    <property type="match status" value="1"/>
</dbReference>
<evidence type="ECO:0000256" key="2">
    <source>
        <dbReference type="ARBA" id="ARBA00022741"/>
    </source>
</evidence>
<dbReference type="PANTHER" id="PTHR19375">
    <property type="entry name" value="HEAT SHOCK PROTEIN 70KDA"/>
    <property type="match status" value="1"/>
</dbReference>
<evidence type="ECO:0000256" key="4">
    <source>
        <dbReference type="RuleBase" id="RU003322"/>
    </source>
</evidence>
<dbReference type="PRINTS" id="PR00301">
    <property type="entry name" value="HEATSHOCK70"/>
</dbReference>
<dbReference type="Gene3D" id="2.60.34.10">
    <property type="entry name" value="Substrate Binding Domain Of DNAk, Chain A, domain 1"/>
    <property type="match status" value="1"/>
</dbReference>
<dbReference type="InterPro" id="IPR018181">
    <property type="entry name" value="Heat_shock_70_CS"/>
</dbReference>
<dbReference type="GO" id="GO:0005524">
    <property type="term" value="F:ATP binding"/>
    <property type="evidence" value="ECO:0007669"/>
    <property type="project" value="UniProtKB-KW"/>
</dbReference>
<evidence type="ECO:0008006" key="7">
    <source>
        <dbReference type="Google" id="ProtNLM"/>
    </source>
</evidence>
<dbReference type="AlphaFoldDB" id="A0AAD9N194"/>
<comment type="similarity">
    <text evidence="1 4">Belongs to the heat shock protein 70 family.</text>
</comment>
<dbReference type="PROSITE" id="PS00297">
    <property type="entry name" value="HSP70_1"/>
    <property type="match status" value="1"/>
</dbReference>
<keyword evidence="3 4" id="KW-0067">ATP-binding</keyword>
<evidence type="ECO:0000313" key="6">
    <source>
        <dbReference type="Proteomes" id="UP001208570"/>
    </source>
</evidence>
<name>A0AAD9N194_9ANNE</name>
<dbReference type="SUPFAM" id="SSF100920">
    <property type="entry name" value="Heat shock protein 70kD (HSP70), peptide-binding domain"/>
    <property type="match status" value="1"/>
</dbReference>
<dbReference type="InterPro" id="IPR043129">
    <property type="entry name" value="ATPase_NBD"/>
</dbReference>
<dbReference type="Pfam" id="PF00012">
    <property type="entry name" value="HSP70"/>
    <property type="match status" value="1"/>
</dbReference>
<dbReference type="EMBL" id="JAODUP010000353">
    <property type="protein sequence ID" value="KAK2151748.1"/>
    <property type="molecule type" value="Genomic_DNA"/>
</dbReference>
<comment type="caution">
    <text evidence="5">The sequence shown here is derived from an EMBL/GenBank/DDBJ whole genome shotgun (WGS) entry which is preliminary data.</text>
</comment>
<proteinExistence type="inferred from homology"/>
<dbReference type="InterPro" id="IPR029048">
    <property type="entry name" value="HSP70_C_sf"/>
</dbReference>
<keyword evidence="2 4" id="KW-0547">Nucleotide-binding</keyword>
<organism evidence="5 6">
    <name type="scientific">Paralvinella palmiformis</name>
    <dbReference type="NCBI Taxonomy" id="53620"/>
    <lineage>
        <taxon>Eukaryota</taxon>
        <taxon>Metazoa</taxon>
        <taxon>Spiralia</taxon>
        <taxon>Lophotrochozoa</taxon>
        <taxon>Annelida</taxon>
        <taxon>Polychaeta</taxon>
        <taxon>Sedentaria</taxon>
        <taxon>Canalipalpata</taxon>
        <taxon>Terebellida</taxon>
        <taxon>Terebelliformia</taxon>
        <taxon>Alvinellidae</taxon>
        <taxon>Paralvinella</taxon>
    </lineage>
</organism>
<accession>A0AAD9N194</accession>
<dbReference type="FunFam" id="3.90.640.10:FF:000003">
    <property type="entry name" value="Molecular chaperone DnaK"/>
    <property type="match status" value="1"/>
</dbReference>